<dbReference type="PANTHER" id="PTHR45947">
    <property type="entry name" value="SULFOQUINOVOSYL TRANSFERASE SQD2"/>
    <property type="match status" value="1"/>
</dbReference>
<dbReference type="CDD" id="cd03801">
    <property type="entry name" value="GT4_PimA-like"/>
    <property type="match status" value="1"/>
</dbReference>
<evidence type="ECO:0000313" key="3">
    <source>
        <dbReference type="Proteomes" id="UP001596303"/>
    </source>
</evidence>
<evidence type="ECO:0000313" key="2">
    <source>
        <dbReference type="EMBL" id="MFC6199705.1"/>
    </source>
</evidence>
<dbReference type="Gene3D" id="3.40.50.2000">
    <property type="entry name" value="Glycogen Phosphorylase B"/>
    <property type="match status" value="2"/>
</dbReference>
<feature type="domain" description="Glycosyl transferase family 1" evidence="1">
    <location>
        <begin position="219"/>
        <end position="354"/>
    </location>
</feature>
<comment type="caution">
    <text evidence="2">The sequence shown here is derived from an EMBL/GenBank/DDBJ whole genome shotgun (WGS) entry which is preliminary data.</text>
</comment>
<dbReference type="RefSeq" id="WP_377381035.1">
    <property type="nucleotide sequence ID" value="NZ_JBHSSW010000066.1"/>
</dbReference>
<dbReference type="Proteomes" id="UP001596303">
    <property type="component" value="Unassembled WGS sequence"/>
</dbReference>
<name>A0ABW1SDM6_9PROT</name>
<keyword evidence="2" id="KW-0328">Glycosyltransferase</keyword>
<dbReference type="Pfam" id="PF00534">
    <property type="entry name" value="Glycos_transf_1"/>
    <property type="match status" value="1"/>
</dbReference>
<organism evidence="2 3">
    <name type="scientific">Ponticaulis profundi</name>
    <dbReference type="NCBI Taxonomy" id="2665222"/>
    <lineage>
        <taxon>Bacteria</taxon>
        <taxon>Pseudomonadati</taxon>
        <taxon>Pseudomonadota</taxon>
        <taxon>Alphaproteobacteria</taxon>
        <taxon>Hyphomonadales</taxon>
        <taxon>Hyphomonadaceae</taxon>
        <taxon>Ponticaulis</taxon>
    </lineage>
</organism>
<dbReference type="PANTHER" id="PTHR45947:SF3">
    <property type="entry name" value="SULFOQUINOVOSYL TRANSFERASE SQD2"/>
    <property type="match status" value="1"/>
</dbReference>
<keyword evidence="3" id="KW-1185">Reference proteome</keyword>
<dbReference type="EMBL" id="JBHSSW010000066">
    <property type="protein sequence ID" value="MFC6199705.1"/>
    <property type="molecule type" value="Genomic_DNA"/>
</dbReference>
<dbReference type="GO" id="GO:0016757">
    <property type="term" value="F:glycosyltransferase activity"/>
    <property type="evidence" value="ECO:0007669"/>
    <property type="project" value="UniProtKB-KW"/>
</dbReference>
<dbReference type="InterPro" id="IPR001296">
    <property type="entry name" value="Glyco_trans_1"/>
</dbReference>
<dbReference type="EC" id="2.4.-.-" evidence="2"/>
<reference evidence="3" key="1">
    <citation type="journal article" date="2019" name="Int. J. Syst. Evol. Microbiol.">
        <title>The Global Catalogue of Microorganisms (GCM) 10K type strain sequencing project: providing services to taxonomists for standard genome sequencing and annotation.</title>
        <authorList>
            <consortium name="The Broad Institute Genomics Platform"/>
            <consortium name="The Broad Institute Genome Sequencing Center for Infectious Disease"/>
            <person name="Wu L."/>
            <person name="Ma J."/>
        </authorList>
    </citation>
    <scope>NUCLEOTIDE SEQUENCE [LARGE SCALE GENOMIC DNA]</scope>
    <source>
        <strain evidence="3">CGMCC-1.15741</strain>
    </source>
</reference>
<dbReference type="SUPFAM" id="SSF53756">
    <property type="entry name" value="UDP-Glycosyltransferase/glycogen phosphorylase"/>
    <property type="match status" value="1"/>
</dbReference>
<evidence type="ECO:0000259" key="1">
    <source>
        <dbReference type="Pfam" id="PF00534"/>
    </source>
</evidence>
<accession>A0ABW1SDM6</accession>
<dbReference type="InterPro" id="IPR050194">
    <property type="entry name" value="Glycosyltransferase_grp1"/>
</dbReference>
<protein>
    <submittedName>
        <fullName evidence="2">Glycosyltransferase family 4 protein</fullName>
        <ecNumber evidence="2">2.4.-.-</ecNumber>
    </submittedName>
</protein>
<keyword evidence="2" id="KW-0808">Transferase</keyword>
<gene>
    <name evidence="2" type="ORF">ACFQDM_16620</name>
</gene>
<sequence length="412" mass="45754">MSIEQRSYLFASVDAPPRVGGVANLATNIANTFTDAYASKAVFVGPSGTYFNQQIYFDLIEDFNSDIRLRDGTRSAAEEARIEDFFSRIIDGYTVNEVMLFHPFYYAIGAIRAARKRNIRSSLYLHGTEVTSQVPAVFTKKELDSSDTDFAPNSLASKLLSATRSADILFTNSHFSKSLVNRLAPSKPIYVSGCGIEETVLKKETEQNPNYAPIRKTFFRERTGLAERLTFVSVGRHVPHKRTEAGIHLMSEIPDAQLVVIGDGPKTNELKQLAAELAVADRIIFVGAISEEEKWNYLRAADVGILSSTFDQTTGGYEGFGIVMLEYAAAGCVVLTPGTEGMHDFAIRYKGALIGLSSLENDALKQDASMLSDFFSDLDRVNYQVNHAREVIAQRYTWKKVTEVMHEIMTTK</sequence>
<proteinExistence type="predicted"/>